<organism evidence="5 6">
    <name type="scientific">Trichogramma kaykai</name>
    <dbReference type="NCBI Taxonomy" id="54128"/>
    <lineage>
        <taxon>Eukaryota</taxon>
        <taxon>Metazoa</taxon>
        <taxon>Ecdysozoa</taxon>
        <taxon>Arthropoda</taxon>
        <taxon>Hexapoda</taxon>
        <taxon>Insecta</taxon>
        <taxon>Pterygota</taxon>
        <taxon>Neoptera</taxon>
        <taxon>Endopterygota</taxon>
        <taxon>Hymenoptera</taxon>
        <taxon>Apocrita</taxon>
        <taxon>Proctotrupomorpha</taxon>
        <taxon>Chalcidoidea</taxon>
        <taxon>Trichogrammatidae</taxon>
        <taxon>Trichogramma</taxon>
    </lineage>
</organism>
<evidence type="ECO:0000256" key="3">
    <source>
        <dbReference type="ARBA" id="ARBA00016811"/>
    </source>
</evidence>
<keyword evidence="6" id="KW-1185">Reference proteome</keyword>
<evidence type="ECO:0000313" key="5">
    <source>
        <dbReference type="EMBL" id="KAL3407252.1"/>
    </source>
</evidence>
<name>A0ABD2XPM4_9HYME</name>
<dbReference type="InterPro" id="IPR026164">
    <property type="entry name" value="Int_cplx_su10"/>
</dbReference>
<gene>
    <name evidence="5" type="ORF">TKK_000535</name>
</gene>
<keyword evidence="4" id="KW-0539">Nucleus</keyword>
<reference evidence="5 6" key="1">
    <citation type="journal article" date="2024" name="bioRxiv">
        <title>A reference genome for Trichogramma kaykai: A tiny desert-dwelling parasitoid wasp with competing sex-ratio distorters.</title>
        <authorList>
            <person name="Culotta J."/>
            <person name="Lindsey A.R."/>
        </authorList>
    </citation>
    <scope>NUCLEOTIDE SEQUENCE [LARGE SCALE GENOMIC DNA]</scope>
    <source>
        <strain evidence="5 6">KSX58</strain>
    </source>
</reference>
<dbReference type="GO" id="GO:0005634">
    <property type="term" value="C:nucleus"/>
    <property type="evidence" value="ECO:0007669"/>
    <property type="project" value="UniProtKB-SubCell"/>
</dbReference>
<evidence type="ECO:0000256" key="1">
    <source>
        <dbReference type="ARBA" id="ARBA00004123"/>
    </source>
</evidence>
<proteinExistence type="inferred from homology"/>
<protein>
    <recommendedName>
        <fullName evidence="3">Integrator complex subunit 10</fullName>
    </recommendedName>
</protein>
<comment type="subcellular location">
    <subcellularLocation>
        <location evidence="1">Nucleus</location>
    </subcellularLocation>
</comment>
<accession>A0ABD2XPM4</accession>
<sequence>MDVQASKEEYLLKKANDALAVDIHSAKSWLISAKSLFPHSIKVQFEAYRFEKLSKNTQGAAECFTEIFQSFPDNIEIWKETEKITKSLRSEKIEDESEFLCEMFQFIPQELQHRLLLLTAERSEETIEHCKLLLLLFKRFPQTISSYGHQLVETLTTAEKHNHEMHGVPVNEIRKLLTCEVLPLLSNAQIELPAKTSQRLLTKAVEFYLAYLQQPQDTQIDNPWDKLFQVLELMGNKLGWELSKLFAVPWNRLMYCDHLHQYANANASNLNDEHSNKQLILCCMVVFIRTLQEHSSSFGSQNYVLVEAFAEEPLSIPSEPKIKKRKKEEQHNIVITCDGEYDGDALILAVKLYDLMNASEVSQKEFVRLIAQLRLNAVLTSFVNDVSLYKNLHRDLLLRLPQEANNISIHLRMASSCFVVKDYKAMLEYIKPVVDALPSVEGKLSSKLTVIGSRHLHYLSLTKIPILQYCCKLLLFAIKESLSWPGRNHDWAIGHAFVLMQMDWPQEAPLFHYFTKEILNQRSFHYPAFQAYLINVDILEELTYLWTEHGGNVHLNISGSTESVPNRRIGTRGADKGVRNEIKEIMRKQVARDELEPIDEVLKRFIINEKTTLQHMLKLR</sequence>
<dbReference type="Proteomes" id="UP001627154">
    <property type="component" value="Unassembled WGS sequence"/>
</dbReference>
<dbReference type="PRINTS" id="PR02106">
    <property type="entry name" value="INTSUBUNIT10"/>
</dbReference>
<evidence type="ECO:0000313" key="6">
    <source>
        <dbReference type="Proteomes" id="UP001627154"/>
    </source>
</evidence>
<dbReference type="AlphaFoldDB" id="A0ABD2XPM4"/>
<comment type="caution">
    <text evidence="5">The sequence shown here is derived from an EMBL/GenBank/DDBJ whole genome shotgun (WGS) entry which is preliminary data.</text>
</comment>
<dbReference type="EMBL" id="JBJJXI010000011">
    <property type="protein sequence ID" value="KAL3407252.1"/>
    <property type="molecule type" value="Genomic_DNA"/>
</dbReference>
<dbReference type="PANTHER" id="PTHR16055:SF2">
    <property type="entry name" value="INTEGRATOR COMPLEX SUBUNIT 10"/>
    <property type="match status" value="1"/>
</dbReference>
<evidence type="ECO:0000256" key="2">
    <source>
        <dbReference type="ARBA" id="ARBA00010391"/>
    </source>
</evidence>
<evidence type="ECO:0000256" key="4">
    <source>
        <dbReference type="ARBA" id="ARBA00023242"/>
    </source>
</evidence>
<dbReference type="Pfam" id="PF21045">
    <property type="entry name" value="INT10"/>
    <property type="match status" value="2"/>
</dbReference>
<dbReference type="PANTHER" id="PTHR16055">
    <property type="entry name" value="INTEGRATOR COMPLEX SUBUNIT 10"/>
    <property type="match status" value="1"/>
</dbReference>
<comment type="similarity">
    <text evidence="2">Belongs to the Integrator subunit 10 family.</text>
</comment>